<dbReference type="PANTHER" id="PTHR35149">
    <property type="entry name" value="SLL5132 PROTEIN"/>
    <property type="match status" value="1"/>
</dbReference>
<keyword evidence="4" id="KW-1185">Reference proteome</keyword>
<evidence type="ECO:0008006" key="5">
    <source>
        <dbReference type="Google" id="ProtNLM"/>
    </source>
</evidence>
<gene>
    <name evidence="3" type="ORF">Thiowin_04323</name>
</gene>
<evidence type="ECO:0000313" key="3">
    <source>
        <dbReference type="EMBL" id="WPL19213.1"/>
    </source>
</evidence>
<organism evidence="3 4">
    <name type="scientific">Thiorhodovibrio winogradskyi</name>
    <dbReference type="NCBI Taxonomy" id="77007"/>
    <lineage>
        <taxon>Bacteria</taxon>
        <taxon>Pseudomonadati</taxon>
        <taxon>Pseudomonadota</taxon>
        <taxon>Gammaproteobacteria</taxon>
        <taxon>Chromatiales</taxon>
        <taxon>Chromatiaceae</taxon>
        <taxon>Thiorhodovibrio</taxon>
    </lineage>
</organism>
<dbReference type="InterPro" id="IPR025364">
    <property type="entry name" value="DUF4268"/>
</dbReference>
<dbReference type="Proteomes" id="UP001432180">
    <property type="component" value="Chromosome"/>
</dbReference>
<accession>A0ABZ0SFX9</accession>
<evidence type="ECO:0000313" key="4">
    <source>
        <dbReference type="Proteomes" id="UP001432180"/>
    </source>
</evidence>
<reference evidence="3 4" key="1">
    <citation type="journal article" date="2023" name="Microorganisms">
        <title>Thiorhodovibrio frisius and Trv. litoralis spp. nov., Two Novel Members from a Clade of Fastidious Purple Sulfur Bacteria That Exhibit Unique Red-Shifted Light-Harvesting Capabilities.</title>
        <authorList>
            <person name="Methner A."/>
            <person name="Kuzyk S.B."/>
            <person name="Petersen J."/>
            <person name="Bauer S."/>
            <person name="Brinkmann H."/>
            <person name="Sichau K."/>
            <person name="Wanner G."/>
            <person name="Wolf J."/>
            <person name="Neumann-Schaal M."/>
            <person name="Henke P."/>
            <person name="Tank M."/>
            <person name="Sproer C."/>
            <person name="Bunk B."/>
            <person name="Overmann J."/>
        </authorList>
    </citation>
    <scope>NUCLEOTIDE SEQUENCE [LARGE SCALE GENOMIC DNA]</scope>
    <source>
        <strain evidence="3 4">DSM 6702</strain>
    </source>
</reference>
<evidence type="ECO:0000259" key="2">
    <source>
        <dbReference type="Pfam" id="PF14088"/>
    </source>
</evidence>
<dbReference type="Pfam" id="PF03235">
    <property type="entry name" value="GmrSD_N"/>
    <property type="match status" value="1"/>
</dbReference>
<dbReference type="InterPro" id="IPR004919">
    <property type="entry name" value="GmrSD_N"/>
</dbReference>
<name>A0ABZ0SFX9_9GAMM</name>
<feature type="domain" description="GmrSD restriction endonucleases N-terminal" evidence="1">
    <location>
        <begin position="18"/>
        <end position="134"/>
    </location>
</feature>
<sequence length="456" mass="51318">MTEQNQPKSIEARARTVRELLDKAKYTIDFYQREYAWEERQVRELVDDLTGKFLDHYDSGHARPQVEHYGHYFLGSVVLSHKRGQRFIVDGQQRLTTLTLLLIELYHRQGERADGVNVRNLVFSEKYGHKSFNLDVPDREPIMRALMDGQDAQFDVSEATPSVVNIQARAAKFQCRPGFYAANSAYVGAALLRGFQGHGSAQNRAGGRLRRYLAGAPHLVFSHHQLLLGQVHDISAHQGVARPGYQRPRGLPAGGIGCSEGEFRERPAVSAARAKLSPGSPHPCSPDLDGEKPPVYEPIATIDEEEAEAEAGNRPDRYEARLAFWTKLLDHAKTQSDLHARISPGKYHWAGARRHGVWWNYWVTMAETRVTIYIDGPDAAANKTVFDALHDGHRDEIESAFGGPLEWQRLDERRACWIGTKLEGGWVDESTWDDVIKKAVDAMTRLYAAASPCLDQ</sequence>
<protein>
    <recommendedName>
        <fullName evidence="5">DUF4268 domain-containing protein</fullName>
    </recommendedName>
</protein>
<evidence type="ECO:0000259" key="1">
    <source>
        <dbReference type="Pfam" id="PF03235"/>
    </source>
</evidence>
<dbReference type="Pfam" id="PF14088">
    <property type="entry name" value="DUF4268"/>
    <property type="match status" value="1"/>
</dbReference>
<dbReference type="EMBL" id="CP121472">
    <property type="protein sequence ID" value="WPL19213.1"/>
    <property type="molecule type" value="Genomic_DNA"/>
</dbReference>
<dbReference type="RefSeq" id="WP_328984965.1">
    <property type="nucleotide sequence ID" value="NZ_CP121472.1"/>
</dbReference>
<feature type="domain" description="DUF4268" evidence="2">
    <location>
        <begin position="321"/>
        <end position="452"/>
    </location>
</feature>
<proteinExistence type="predicted"/>
<dbReference type="PANTHER" id="PTHR35149:SF2">
    <property type="entry name" value="DUF262 DOMAIN-CONTAINING PROTEIN"/>
    <property type="match status" value="1"/>
</dbReference>